<dbReference type="EMBL" id="JAWDGP010007437">
    <property type="protein sequence ID" value="KAK3718458.1"/>
    <property type="molecule type" value="Genomic_DNA"/>
</dbReference>
<comment type="caution">
    <text evidence="1">The sequence shown here is derived from an EMBL/GenBank/DDBJ whole genome shotgun (WGS) entry which is preliminary data.</text>
</comment>
<dbReference type="Proteomes" id="UP001283361">
    <property type="component" value="Unassembled WGS sequence"/>
</dbReference>
<accession>A0AAE0XVQ5</accession>
<organism evidence="1 2">
    <name type="scientific">Elysia crispata</name>
    <name type="common">lettuce slug</name>
    <dbReference type="NCBI Taxonomy" id="231223"/>
    <lineage>
        <taxon>Eukaryota</taxon>
        <taxon>Metazoa</taxon>
        <taxon>Spiralia</taxon>
        <taxon>Lophotrochozoa</taxon>
        <taxon>Mollusca</taxon>
        <taxon>Gastropoda</taxon>
        <taxon>Heterobranchia</taxon>
        <taxon>Euthyneura</taxon>
        <taxon>Panpulmonata</taxon>
        <taxon>Sacoglossa</taxon>
        <taxon>Placobranchoidea</taxon>
        <taxon>Plakobranchidae</taxon>
        <taxon>Elysia</taxon>
    </lineage>
</organism>
<dbReference type="AlphaFoldDB" id="A0AAE0XVQ5"/>
<protein>
    <submittedName>
        <fullName evidence="1">Uncharacterized protein</fullName>
    </submittedName>
</protein>
<gene>
    <name evidence="1" type="ORF">RRG08_006836</name>
</gene>
<keyword evidence="2" id="KW-1185">Reference proteome</keyword>
<proteinExistence type="predicted"/>
<evidence type="ECO:0000313" key="1">
    <source>
        <dbReference type="EMBL" id="KAK3718458.1"/>
    </source>
</evidence>
<reference evidence="1" key="1">
    <citation type="journal article" date="2023" name="G3 (Bethesda)">
        <title>A reference genome for the long-term kleptoplast-retaining sea slug Elysia crispata morphotype clarki.</title>
        <authorList>
            <person name="Eastman K.E."/>
            <person name="Pendleton A.L."/>
            <person name="Shaikh M.A."/>
            <person name="Suttiyut T."/>
            <person name="Ogas R."/>
            <person name="Tomko P."/>
            <person name="Gavelis G."/>
            <person name="Widhalm J.R."/>
            <person name="Wisecaver J.H."/>
        </authorList>
    </citation>
    <scope>NUCLEOTIDE SEQUENCE</scope>
    <source>
        <strain evidence="1">ECLA1</strain>
    </source>
</reference>
<name>A0AAE0XVQ5_9GAST</name>
<evidence type="ECO:0000313" key="2">
    <source>
        <dbReference type="Proteomes" id="UP001283361"/>
    </source>
</evidence>
<sequence>MDLHLRACVMGGISPPRLCTDKFMDDGGKRKEKGGLELLALRRIATLQPFNWCFSPVFVALLNTRCSLALCKTSHGSYVRTKVLKPSDLKQGLRVRGHAFRCDVLKTMTFLILGVKKGS</sequence>